<name>A0A2A5S0L7_9LACT</name>
<proteinExistence type="predicted"/>
<reference evidence="1 2" key="1">
    <citation type="submission" date="2014-12" db="EMBL/GenBank/DDBJ databases">
        <title>Draft genome sequences of 10 type strains of Lactococcus.</title>
        <authorList>
            <person name="Sun Z."/>
            <person name="Zhong Z."/>
            <person name="Liu W."/>
            <person name="Zhang W."/>
            <person name="Zhang H."/>
        </authorList>
    </citation>
    <scope>NUCLEOTIDE SEQUENCE [LARGE SCALE GENOMIC DNA]</scope>
    <source>
        <strain evidence="1 2">DSM 20686</strain>
    </source>
</reference>
<gene>
    <name evidence="1" type="ORF">RU87_GL001430</name>
</gene>
<sequence>MRHLTGDYWQLSSEVMNYPDLTKFTNLSIETSISKNRTYLKSN</sequence>
<comment type="caution">
    <text evidence="1">The sequence shown here is derived from an EMBL/GenBank/DDBJ whole genome shotgun (WGS) entry which is preliminary data.</text>
</comment>
<dbReference type="EMBL" id="JXJX01000006">
    <property type="protein sequence ID" value="PCS06970.1"/>
    <property type="molecule type" value="Genomic_DNA"/>
</dbReference>
<dbReference type="AlphaFoldDB" id="A0A2A5S0L7"/>
<evidence type="ECO:0000313" key="2">
    <source>
        <dbReference type="Proteomes" id="UP000242246"/>
    </source>
</evidence>
<accession>A0A2A5S0L7</accession>
<organism evidence="1 2">
    <name type="scientific">Pseudolactococcus plantarum</name>
    <dbReference type="NCBI Taxonomy" id="1365"/>
    <lineage>
        <taxon>Bacteria</taxon>
        <taxon>Bacillati</taxon>
        <taxon>Bacillota</taxon>
        <taxon>Bacilli</taxon>
        <taxon>Lactobacillales</taxon>
        <taxon>Streptococcaceae</taxon>
        <taxon>Pseudolactococcus</taxon>
    </lineage>
</organism>
<keyword evidence="2" id="KW-1185">Reference proteome</keyword>
<protein>
    <submittedName>
        <fullName evidence="1">Uncharacterized protein</fullName>
    </submittedName>
</protein>
<evidence type="ECO:0000313" key="1">
    <source>
        <dbReference type="EMBL" id="PCS06970.1"/>
    </source>
</evidence>
<dbReference type="Proteomes" id="UP000242246">
    <property type="component" value="Unassembled WGS sequence"/>
</dbReference>